<reference evidence="2" key="1">
    <citation type="submission" date="2017-09" db="EMBL/GenBank/DDBJ databases">
        <authorList>
            <person name="Varghese N."/>
            <person name="Submissions S."/>
        </authorList>
    </citation>
    <scope>NUCLEOTIDE SEQUENCE [LARGE SCALE GENOMIC DNA]</scope>
    <source>
        <strain evidence="2">CGMCC 1.12461</strain>
    </source>
</reference>
<dbReference type="EMBL" id="OBEB01000007">
    <property type="protein sequence ID" value="SNY56833.1"/>
    <property type="molecule type" value="Genomic_DNA"/>
</dbReference>
<evidence type="ECO:0008006" key="3">
    <source>
        <dbReference type="Google" id="ProtNLM"/>
    </source>
</evidence>
<protein>
    <recommendedName>
        <fullName evidence="3">DUF432 domain-containing protein</fullName>
    </recommendedName>
</protein>
<evidence type="ECO:0000313" key="2">
    <source>
        <dbReference type="Proteomes" id="UP000219353"/>
    </source>
</evidence>
<dbReference type="Pfam" id="PF04254">
    <property type="entry name" value="DUF432"/>
    <property type="match status" value="1"/>
</dbReference>
<dbReference type="OrthoDB" id="6695259at2"/>
<dbReference type="Proteomes" id="UP000219353">
    <property type="component" value="Unassembled WGS sequence"/>
</dbReference>
<sequence length="271" mass="30819">MQPQHSNNTTALSPWWLPIALESGQSWQYTLGPLTLYLQRLHSEWWLGFTRLGEQEDRHQLLSQNIEQLPQLDNLQRFVFRESPARFCLTPRLLDRPVVVKTRTQLSIPPAQQAVFYISSPVEVAVSLQQPECKLAEIASQRLSDTWFGPSTLHGELCYADKTQARHNRSELPARPHRAVTTITIENNADSMLMLDKLSIPVPYLALYGLHDGTLWTDPITLQHEGNHALTRFKISKQLPAGVTAASRVAEPRQHIEKQGLIRAFTGMFND</sequence>
<dbReference type="AlphaFoldDB" id="A0A285J9T6"/>
<gene>
    <name evidence="1" type="ORF">SAMN06297280_3145</name>
</gene>
<accession>A0A285J9T6</accession>
<dbReference type="InterPro" id="IPR007366">
    <property type="entry name" value="DUF432"/>
</dbReference>
<name>A0A285J9T6_9GAMM</name>
<dbReference type="RefSeq" id="WP_097112347.1">
    <property type="nucleotide sequence ID" value="NZ_OBEB01000007.1"/>
</dbReference>
<proteinExistence type="predicted"/>
<keyword evidence="2" id="KW-1185">Reference proteome</keyword>
<organism evidence="1 2">
    <name type="scientific">Arsukibacterium tuosuense</name>
    <dbReference type="NCBI Taxonomy" id="1323745"/>
    <lineage>
        <taxon>Bacteria</taxon>
        <taxon>Pseudomonadati</taxon>
        <taxon>Pseudomonadota</taxon>
        <taxon>Gammaproteobacteria</taxon>
        <taxon>Chromatiales</taxon>
        <taxon>Chromatiaceae</taxon>
        <taxon>Arsukibacterium</taxon>
    </lineage>
</organism>
<evidence type="ECO:0000313" key="1">
    <source>
        <dbReference type="EMBL" id="SNY56833.1"/>
    </source>
</evidence>